<sequence>MLLVGTAAPPEKRL</sequence>
<organism evidence="1">
    <name type="scientific">Anguilla anguilla</name>
    <name type="common">European freshwater eel</name>
    <name type="synonym">Muraena anguilla</name>
    <dbReference type="NCBI Taxonomy" id="7936"/>
    <lineage>
        <taxon>Eukaryota</taxon>
        <taxon>Metazoa</taxon>
        <taxon>Chordata</taxon>
        <taxon>Craniata</taxon>
        <taxon>Vertebrata</taxon>
        <taxon>Euteleostomi</taxon>
        <taxon>Actinopterygii</taxon>
        <taxon>Neopterygii</taxon>
        <taxon>Teleostei</taxon>
        <taxon>Anguilliformes</taxon>
        <taxon>Anguillidae</taxon>
        <taxon>Anguilla</taxon>
    </lineage>
</organism>
<reference evidence="1" key="2">
    <citation type="journal article" date="2015" name="Fish Shellfish Immunol.">
        <title>Early steps in the European eel (Anguilla anguilla)-Vibrio vulnificus interaction in the gills: Role of the RtxA13 toxin.</title>
        <authorList>
            <person name="Callol A."/>
            <person name="Pajuelo D."/>
            <person name="Ebbesson L."/>
            <person name="Teles M."/>
            <person name="MacKenzie S."/>
            <person name="Amaro C."/>
        </authorList>
    </citation>
    <scope>NUCLEOTIDE SEQUENCE</scope>
</reference>
<proteinExistence type="predicted"/>
<dbReference type="EMBL" id="GBXM01091288">
    <property type="protein sequence ID" value="JAH17289.1"/>
    <property type="molecule type" value="Transcribed_RNA"/>
</dbReference>
<evidence type="ECO:0000313" key="1">
    <source>
        <dbReference type="EMBL" id="JAH17289.1"/>
    </source>
</evidence>
<protein>
    <submittedName>
        <fullName evidence="1">Uncharacterized protein</fullName>
    </submittedName>
</protein>
<name>A0A0E9QKK9_ANGAN</name>
<accession>A0A0E9QKK9</accession>
<reference evidence="1" key="1">
    <citation type="submission" date="2014-11" db="EMBL/GenBank/DDBJ databases">
        <authorList>
            <person name="Amaro Gonzalez C."/>
        </authorList>
    </citation>
    <scope>NUCLEOTIDE SEQUENCE</scope>
</reference>